<dbReference type="PROSITE" id="PS51198">
    <property type="entry name" value="UVRD_HELICASE_ATP_BIND"/>
    <property type="match status" value="1"/>
</dbReference>
<keyword evidence="2 5" id="KW-0378">Hydrolase</keyword>
<dbReference type="InterPro" id="IPR000212">
    <property type="entry name" value="DNA_helicase_UvrD/REP"/>
</dbReference>
<organism evidence="7 8">
    <name type="scientific">Aeromicrobium choanae</name>
    <dbReference type="NCBI Taxonomy" id="1736691"/>
    <lineage>
        <taxon>Bacteria</taxon>
        <taxon>Bacillati</taxon>
        <taxon>Actinomycetota</taxon>
        <taxon>Actinomycetes</taxon>
        <taxon>Propionibacteriales</taxon>
        <taxon>Nocardioidaceae</taxon>
        <taxon>Aeromicrobium</taxon>
    </lineage>
</organism>
<dbReference type="GO" id="GO:0005524">
    <property type="term" value="F:ATP binding"/>
    <property type="evidence" value="ECO:0007669"/>
    <property type="project" value="UniProtKB-UniRule"/>
</dbReference>
<dbReference type="GO" id="GO:0016787">
    <property type="term" value="F:hydrolase activity"/>
    <property type="evidence" value="ECO:0007669"/>
    <property type="project" value="UniProtKB-UniRule"/>
</dbReference>
<name>A0A1T4Z8G8_9ACTN</name>
<evidence type="ECO:0000256" key="2">
    <source>
        <dbReference type="ARBA" id="ARBA00022801"/>
    </source>
</evidence>
<dbReference type="Proteomes" id="UP000191040">
    <property type="component" value="Chromosome I"/>
</dbReference>
<dbReference type="AlphaFoldDB" id="A0A1T4Z8G8"/>
<dbReference type="PANTHER" id="PTHR11070">
    <property type="entry name" value="UVRD / RECB / PCRA DNA HELICASE FAMILY MEMBER"/>
    <property type="match status" value="1"/>
</dbReference>
<dbReference type="InterPro" id="IPR014016">
    <property type="entry name" value="UvrD-like_ATP-bd"/>
</dbReference>
<dbReference type="STRING" id="1736691.SAMN06295964_3248"/>
<dbReference type="PANTHER" id="PTHR11070:SF45">
    <property type="entry name" value="DNA 3'-5' HELICASE"/>
    <property type="match status" value="1"/>
</dbReference>
<evidence type="ECO:0000259" key="6">
    <source>
        <dbReference type="PROSITE" id="PS51198"/>
    </source>
</evidence>
<keyword evidence="1 5" id="KW-0547">Nucleotide-binding</keyword>
<evidence type="ECO:0000313" key="7">
    <source>
        <dbReference type="EMBL" id="SKB10309.1"/>
    </source>
</evidence>
<dbReference type="RefSeq" id="WP_078701109.1">
    <property type="nucleotide sequence ID" value="NZ_LT796768.1"/>
</dbReference>
<dbReference type="InterPro" id="IPR027417">
    <property type="entry name" value="P-loop_NTPase"/>
</dbReference>
<keyword evidence="3 5" id="KW-0347">Helicase</keyword>
<accession>A0A1T4Z8G8</accession>
<feature type="binding site" evidence="5">
    <location>
        <begin position="211"/>
        <end position="218"/>
    </location>
    <ligand>
        <name>ATP</name>
        <dbReference type="ChEBI" id="CHEBI:30616"/>
    </ligand>
</feature>
<dbReference type="SUPFAM" id="SSF52540">
    <property type="entry name" value="P-loop containing nucleoside triphosphate hydrolases"/>
    <property type="match status" value="1"/>
</dbReference>
<dbReference type="OrthoDB" id="9787585at2"/>
<keyword evidence="4 5" id="KW-0067">ATP-binding</keyword>
<dbReference type="GO" id="GO:0003677">
    <property type="term" value="F:DNA binding"/>
    <property type="evidence" value="ECO:0007669"/>
    <property type="project" value="InterPro"/>
</dbReference>
<gene>
    <name evidence="7" type="ORF">SAMN06295964_3248</name>
</gene>
<dbReference type="GO" id="GO:0043138">
    <property type="term" value="F:3'-5' DNA helicase activity"/>
    <property type="evidence" value="ECO:0007669"/>
    <property type="project" value="TreeGrafter"/>
</dbReference>
<dbReference type="EMBL" id="LT796768">
    <property type="protein sequence ID" value="SKB10309.1"/>
    <property type="molecule type" value="Genomic_DNA"/>
</dbReference>
<dbReference type="NCBIfam" id="NF041254">
    <property type="entry name" value="motor_HelR"/>
    <property type="match status" value="1"/>
</dbReference>
<reference evidence="8" key="1">
    <citation type="submission" date="2017-02" db="EMBL/GenBank/DDBJ databases">
        <authorList>
            <person name="Varghese N."/>
            <person name="Submissions S."/>
        </authorList>
    </citation>
    <scope>NUCLEOTIDE SEQUENCE [LARGE SCALE GENOMIC DNA]</scope>
    <source>
        <strain evidence="8">9H-4</strain>
    </source>
</reference>
<evidence type="ECO:0000256" key="1">
    <source>
        <dbReference type="ARBA" id="ARBA00022741"/>
    </source>
</evidence>
<evidence type="ECO:0000256" key="3">
    <source>
        <dbReference type="ARBA" id="ARBA00022806"/>
    </source>
</evidence>
<proteinExistence type="predicted"/>
<feature type="domain" description="UvrD-like helicase ATP-binding" evidence="6">
    <location>
        <begin position="190"/>
        <end position="593"/>
    </location>
</feature>
<dbReference type="GO" id="GO:0005829">
    <property type="term" value="C:cytosol"/>
    <property type="evidence" value="ECO:0007669"/>
    <property type="project" value="TreeGrafter"/>
</dbReference>
<keyword evidence="8" id="KW-1185">Reference proteome</keyword>
<dbReference type="GO" id="GO:0000725">
    <property type="term" value="P:recombinational repair"/>
    <property type="evidence" value="ECO:0007669"/>
    <property type="project" value="TreeGrafter"/>
</dbReference>
<protein>
    <submittedName>
        <fullName evidence="7">DNA helicase IV</fullName>
    </submittedName>
</protein>
<dbReference type="Gene3D" id="3.40.50.300">
    <property type="entry name" value="P-loop containing nucleotide triphosphate hydrolases"/>
    <property type="match status" value="2"/>
</dbReference>
<evidence type="ECO:0000256" key="4">
    <source>
        <dbReference type="ARBA" id="ARBA00022840"/>
    </source>
</evidence>
<evidence type="ECO:0000313" key="8">
    <source>
        <dbReference type="Proteomes" id="UP000191040"/>
    </source>
</evidence>
<sequence>MAAVFALPDHLRHKAEPSMIDRDARHFAAMAARLDHAIAQTSDELTEVLRRPGGTGQQALDRDQDVHRLEARLRLLRRYSLDLCLGRVVGTDGTVTYVGRLGLSDGSGDRLLVDWRSPAAAPFFAATPARPMDVESRRRYRWQGGYVVDYWDEVLSPGAATAHLALDDDSAFLTGLAASRSPAMRDVLGTIAADQDAIIRADSAGALVVDGGPGTGKTVVALHRAAYLLYADPRLSQGHGSILFVGPHDPYLAYVADVLPSLGEDGVLTCTPRDLVPEGASAVAERDPRIAELKAGTALVNAIEPAVALYEEPPKVECTVDTPWGEVDLTAPDWAEAFAAPGPHVPHNEARGLVWEALAEIVADRLSREEVDLDSLVTALRRDAELVDTLERSWVILEPTDVVADLWAVPAYLRRCAPGLRDEDLRLLRRDESVSWTDADLPLLDAAHARLGDPGHDRTEQRRHDALVEQRTSMDRVVDDLLAAMEHDDGEGLWSSLRQEGLREALVDESAVISASSDVLSGPFAHVVVDEAQELTDAQWAMLLRRCPSRSLTVVGDRAQARRGFTESWAERLARVGVPDVRESTLTLNYRTPREVMAEAGPVIRAAIPDANVPESIRASGSPVVRTKVSDVPALVDRWLSEHEEGVACVIGDPSFPEESRVRSLSPTLVKGLEFDLVVVVDPDGWGEDVASAVDRYVAMTRTTRDLVIARP</sequence>
<evidence type="ECO:0000256" key="5">
    <source>
        <dbReference type="PROSITE-ProRule" id="PRU00560"/>
    </source>
</evidence>